<proteinExistence type="predicted"/>
<dbReference type="AlphaFoldDB" id="A0A6B8RSW3"/>
<protein>
    <recommendedName>
        <fullName evidence="3">Extracellular solute-binding protein</fullName>
    </recommendedName>
</protein>
<sequence>MKEKDPKYNLVGVPYPVLNKGDTPKFGQKDFSAPQGGNFAISPKSKNPELAVQLLDYGYSEEGKKFFNFGAEGVGHTMVGDYPTYTDTIKSNYSLNLGLYTRATGGPTIQDRRYYE</sequence>
<reference evidence="2" key="1">
    <citation type="submission" date="2018-11" db="EMBL/GenBank/DDBJ databases">
        <title>Complete genome sequence of Paenibacillus sp. ML311-T8.</title>
        <authorList>
            <person name="Nam Y.-D."/>
            <person name="Kang J."/>
            <person name="Chung W.-H."/>
            <person name="Park Y.S."/>
        </authorList>
    </citation>
    <scope>NUCLEOTIDE SEQUENCE [LARGE SCALE GENOMIC DNA]</scope>
    <source>
        <strain evidence="2">ML311-T8</strain>
    </source>
</reference>
<accession>A0A6B8RSW3</accession>
<keyword evidence="2" id="KW-1185">Reference proteome</keyword>
<evidence type="ECO:0008006" key="3">
    <source>
        <dbReference type="Google" id="ProtNLM"/>
    </source>
</evidence>
<dbReference type="OrthoDB" id="9787283at2"/>
<name>A0A6B8RSW3_9BACL</name>
<dbReference type="Proteomes" id="UP000426246">
    <property type="component" value="Chromosome"/>
</dbReference>
<evidence type="ECO:0000313" key="2">
    <source>
        <dbReference type="Proteomes" id="UP000426246"/>
    </source>
</evidence>
<evidence type="ECO:0000313" key="1">
    <source>
        <dbReference type="EMBL" id="QGQ99009.1"/>
    </source>
</evidence>
<dbReference type="EMBL" id="CP034235">
    <property type="protein sequence ID" value="QGQ99009.1"/>
    <property type="molecule type" value="Genomic_DNA"/>
</dbReference>
<dbReference type="RefSeq" id="WP_155704117.1">
    <property type="nucleotide sequence ID" value="NZ_CP034235.1"/>
</dbReference>
<gene>
    <name evidence="1" type="ORF">EHS13_31105</name>
</gene>
<dbReference type="SUPFAM" id="SSF53850">
    <property type="entry name" value="Periplasmic binding protein-like II"/>
    <property type="match status" value="1"/>
</dbReference>
<dbReference type="KEGG" id="ppsc:EHS13_31105"/>
<organism evidence="1 2">
    <name type="scientific">Paenibacillus psychroresistens</name>
    <dbReference type="NCBI Taxonomy" id="1778678"/>
    <lineage>
        <taxon>Bacteria</taxon>
        <taxon>Bacillati</taxon>
        <taxon>Bacillota</taxon>
        <taxon>Bacilli</taxon>
        <taxon>Bacillales</taxon>
        <taxon>Paenibacillaceae</taxon>
        <taxon>Paenibacillus</taxon>
    </lineage>
</organism>
<dbReference type="Gene3D" id="3.40.190.10">
    <property type="entry name" value="Periplasmic binding protein-like II"/>
    <property type="match status" value="2"/>
</dbReference>